<dbReference type="SUPFAM" id="SSF52540">
    <property type="entry name" value="P-loop containing nucleoside triphosphate hydrolases"/>
    <property type="match status" value="1"/>
</dbReference>
<dbReference type="Gene3D" id="3.40.50.300">
    <property type="entry name" value="P-loop containing nucleotide triphosphate hydrolases"/>
    <property type="match status" value="1"/>
</dbReference>
<evidence type="ECO:0000313" key="2">
    <source>
        <dbReference type="Proteomes" id="UP001611075"/>
    </source>
</evidence>
<reference evidence="1 2" key="1">
    <citation type="submission" date="2024-10" db="EMBL/GenBank/DDBJ databases">
        <title>The Natural Products Discovery Center: Release of the First 8490 Sequenced Strains for Exploring Actinobacteria Biosynthetic Diversity.</title>
        <authorList>
            <person name="Kalkreuter E."/>
            <person name="Kautsar S.A."/>
            <person name="Yang D."/>
            <person name="Bader C.D."/>
            <person name="Teijaro C.N."/>
            <person name="Fluegel L."/>
            <person name="Davis C.M."/>
            <person name="Simpson J.R."/>
            <person name="Lauterbach L."/>
            <person name="Steele A.D."/>
            <person name="Gui C."/>
            <person name="Meng S."/>
            <person name="Li G."/>
            <person name="Viehrig K."/>
            <person name="Ye F."/>
            <person name="Su P."/>
            <person name="Kiefer A.F."/>
            <person name="Nichols A."/>
            <person name="Cepeda A.J."/>
            <person name="Yan W."/>
            <person name="Fan B."/>
            <person name="Jiang Y."/>
            <person name="Adhikari A."/>
            <person name="Zheng C.-J."/>
            <person name="Schuster L."/>
            <person name="Cowan T.M."/>
            <person name="Smanski M.J."/>
            <person name="Chevrette M.G."/>
            <person name="De Carvalho L.P.S."/>
            <person name="Shen B."/>
        </authorList>
    </citation>
    <scope>NUCLEOTIDE SEQUENCE [LARGE SCALE GENOMIC DNA]</scope>
    <source>
        <strain evidence="1 2">NPDC021253</strain>
    </source>
</reference>
<name>A0ABW7SV19_9ACTN</name>
<dbReference type="PANTHER" id="PTHR42855:SF1">
    <property type="entry name" value="ABC TRANSPORTER DOMAIN-CONTAINING PROTEIN"/>
    <property type="match status" value="1"/>
</dbReference>
<evidence type="ECO:0000313" key="1">
    <source>
        <dbReference type="EMBL" id="MFI0795848.1"/>
    </source>
</evidence>
<keyword evidence="2" id="KW-1185">Reference proteome</keyword>
<dbReference type="EMBL" id="JBIRPU010000022">
    <property type="protein sequence ID" value="MFI0795848.1"/>
    <property type="molecule type" value="Genomic_DNA"/>
</dbReference>
<organism evidence="1 2">
    <name type="scientific">Micromonospora rubida</name>
    <dbReference type="NCBI Taxonomy" id="2697657"/>
    <lineage>
        <taxon>Bacteria</taxon>
        <taxon>Bacillati</taxon>
        <taxon>Actinomycetota</taxon>
        <taxon>Actinomycetes</taxon>
        <taxon>Micromonosporales</taxon>
        <taxon>Micromonosporaceae</taxon>
        <taxon>Micromonospora</taxon>
    </lineage>
</organism>
<dbReference type="RefSeq" id="WP_396683610.1">
    <property type="nucleotide sequence ID" value="NZ_JBIRPU010000022.1"/>
</dbReference>
<protein>
    <recommendedName>
        <fullName evidence="3">ATPase AAA-type core domain-containing protein</fullName>
    </recommendedName>
</protein>
<accession>A0ABW7SV19</accession>
<evidence type="ECO:0008006" key="3">
    <source>
        <dbReference type="Google" id="ProtNLM"/>
    </source>
</evidence>
<comment type="caution">
    <text evidence="1">The sequence shown here is derived from an EMBL/GenBank/DDBJ whole genome shotgun (WGS) entry which is preliminary data.</text>
</comment>
<gene>
    <name evidence="1" type="ORF">ACH4OY_24660</name>
</gene>
<dbReference type="InterPro" id="IPR027417">
    <property type="entry name" value="P-loop_NTPase"/>
</dbReference>
<dbReference type="InterPro" id="IPR051309">
    <property type="entry name" value="ABCF_ATPase"/>
</dbReference>
<dbReference type="PANTHER" id="PTHR42855">
    <property type="entry name" value="ABC TRANSPORTER ATP-BINDING SUBUNIT"/>
    <property type="match status" value="1"/>
</dbReference>
<sequence length="69" mass="7449">MDLAVRLAARPDLLLFDEPTNHLSAALVDELTAALLTTPAAVVVATHDRQLLDDLAGWPHVNLLHHHAA</sequence>
<dbReference type="Proteomes" id="UP001611075">
    <property type="component" value="Unassembled WGS sequence"/>
</dbReference>
<proteinExistence type="predicted"/>